<proteinExistence type="predicted"/>
<dbReference type="Gene3D" id="3.60.15.10">
    <property type="entry name" value="Ribonuclease Z/Hydroxyacylglutathione hydrolase-like"/>
    <property type="match status" value="1"/>
</dbReference>
<dbReference type="InterPro" id="IPR036866">
    <property type="entry name" value="RibonucZ/Hydroxyglut_hydro"/>
</dbReference>
<dbReference type="SUPFAM" id="SSF56281">
    <property type="entry name" value="Metallo-hydrolase/oxidoreductase"/>
    <property type="match status" value="1"/>
</dbReference>
<sequence length="430" mass="48016">MNRLFCFLSLLLVYNNGFSRQIAVEGQPLPAWKEGYLDLHHINTGNGDAACYIFPDGTSMLLDAGENVDPNDKRAGIKFSAIRPDNSRRAYEWIAYYIQQVHPRGRNATLDYALITHFDGDHFGAWYPTAPKSPDGQFSLSGIMGVGALLPIGTMLDRGYPGYSFPRDMYLAAQKAKDSGYRKTLESYRGFLNYGKARGMTVAPFKAGSKTQISLRQPEKFPGFYVQNIKVNGKIWTGRDSSVIEHFTQYNAADPKTWPDENSLSAVLAIHYGPFVYYTGGDCAGNLSYGDPASKDVETPVAKVVGEVDVAVMDHHGNRDAVNEFQVKALKPRVWIGQTWSADHPGHEVLIRMTTPYLYSEPRDIFSTNMLEANRIVIGPLIDRSYKSQQGHILVRVLPGGETYYVIILDDSKKDMPVKAVFGPYQSKKK</sequence>
<dbReference type="PANTHER" id="PTHR30619:SF1">
    <property type="entry name" value="RECOMBINATION PROTEIN 2"/>
    <property type="match status" value="1"/>
</dbReference>
<reference evidence="1" key="1">
    <citation type="submission" date="2023-03" db="EMBL/GenBank/DDBJ databases">
        <title>Andean soil-derived lignocellulolytic bacterial consortium as a source of novel taxa and putative plastic-active enzymes.</title>
        <authorList>
            <person name="Diaz-Garcia L."/>
            <person name="Chuvochina M."/>
            <person name="Feuerriegel G."/>
            <person name="Bunk B."/>
            <person name="Sproer C."/>
            <person name="Streit W.R."/>
            <person name="Rodriguez L.M."/>
            <person name="Overmann J."/>
            <person name="Jimenez D.J."/>
        </authorList>
    </citation>
    <scope>NUCLEOTIDE SEQUENCE</scope>
    <source>
        <strain evidence="1">MAG 7</strain>
    </source>
</reference>
<evidence type="ECO:0000313" key="2">
    <source>
        <dbReference type="Proteomes" id="UP001220610"/>
    </source>
</evidence>
<dbReference type="AlphaFoldDB" id="A0AAJ5WTS9"/>
<dbReference type="Proteomes" id="UP001220610">
    <property type="component" value="Chromosome"/>
</dbReference>
<accession>A0AAJ5WTS9</accession>
<name>A0AAJ5WTS9_9BACT</name>
<dbReference type="InterPro" id="IPR052159">
    <property type="entry name" value="Competence_DNA_uptake"/>
</dbReference>
<organism evidence="1 2">
    <name type="scientific">Candidatus Pseudobacter hemicellulosilyticus</name>
    <dbReference type="NCBI Taxonomy" id="3121375"/>
    <lineage>
        <taxon>Bacteria</taxon>
        <taxon>Pseudomonadati</taxon>
        <taxon>Bacteroidota</taxon>
        <taxon>Chitinophagia</taxon>
        <taxon>Chitinophagales</taxon>
        <taxon>Chitinophagaceae</taxon>
        <taxon>Pseudobacter</taxon>
    </lineage>
</organism>
<protein>
    <recommendedName>
        <fullName evidence="3">Beta-lactamase superfamily II metal-dependent hydrolase</fullName>
    </recommendedName>
</protein>
<dbReference type="EMBL" id="CP119311">
    <property type="protein sequence ID" value="WEK35503.1"/>
    <property type="molecule type" value="Genomic_DNA"/>
</dbReference>
<evidence type="ECO:0000313" key="1">
    <source>
        <dbReference type="EMBL" id="WEK35503.1"/>
    </source>
</evidence>
<dbReference type="PANTHER" id="PTHR30619">
    <property type="entry name" value="DNA INTERNALIZATION/COMPETENCE PROTEIN COMEC/REC2"/>
    <property type="match status" value="1"/>
</dbReference>
<gene>
    <name evidence="1" type="ORF">P0Y53_23675</name>
</gene>
<evidence type="ECO:0008006" key="3">
    <source>
        <dbReference type="Google" id="ProtNLM"/>
    </source>
</evidence>